<dbReference type="EMBL" id="CP002109">
    <property type="protein sequence ID" value="ADL05316.1"/>
    <property type="molecule type" value="Genomic_DNA"/>
</dbReference>
<dbReference type="Pfam" id="PF13676">
    <property type="entry name" value="TIR_2"/>
    <property type="match status" value="1"/>
</dbReference>
<proteinExistence type="predicted"/>
<dbReference type="InterPro" id="IPR035897">
    <property type="entry name" value="Toll_tir_struct_dom_sf"/>
</dbReference>
<dbReference type="GO" id="GO:0007165">
    <property type="term" value="P:signal transduction"/>
    <property type="evidence" value="ECO:0007669"/>
    <property type="project" value="InterPro"/>
</dbReference>
<dbReference type="SUPFAM" id="SSF52200">
    <property type="entry name" value="Toll/Interleukin receptor TIR domain"/>
    <property type="match status" value="1"/>
</dbReference>
<dbReference type="PaxDb" id="610130-Closa_2774"/>
<dbReference type="Gene3D" id="3.40.50.10140">
    <property type="entry name" value="Toll/interleukin-1 receptor homology (TIR) domain"/>
    <property type="match status" value="1"/>
</dbReference>
<evidence type="ECO:0000313" key="3">
    <source>
        <dbReference type="Proteomes" id="UP000001662"/>
    </source>
</evidence>
<accession>D9R6A6</accession>
<dbReference type="eggNOG" id="ENOG50330VB">
    <property type="taxonomic scope" value="Bacteria"/>
</dbReference>
<feature type="domain" description="TIR" evidence="1">
    <location>
        <begin position="1"/>
        <end position="155"/>
    </location>
</feature>
<evidence type="ECO:0000313" key="2">
    <source>
        <dbReference type="EMBL" id="ADL05316.1"/>
    </source>
</evidence>
<dbReference type="AlphaFoldDB" id="D9R6A6"/>
<sequence>MKFFISHKQEDEEIVKKLALYFKLREVDFYLDLLDSKLTEDGKALTDHIKSNLNNCTDIIVVMSEKTRFSQWVPFEVGIATQMELPIASFLKSEVQLPGFLSYWPRLKTPGDIDKYLDARELVAEKMKILYENRQFASRKNTEIEMFYKQVKSKL</sequence>
<dbReference type="HOGENOM" id="CLU_131953_0_0_9"/>
<dbReference type="OrthoDB" id="9810385at2"/>
<evidence type="ECO:0000259" key="1">
    <source>
        <dbReference type="PROSITE" id="PS50104"/>
    </source>
</evidence>
<dbReference type="STRING" id="610130.Closa_2774"/>
<dbReference type="Proteomes" id="UP000001662">
    <property type="component" value="Chromosome"/>
</dbReference>
<dbReference type="KEGG" id="csh:Closa_2774"/>
<dbReference type="PROSITE" id="PS50104">
    <property type="entry name" value="TIR"/>
    <property type="match status" value="1"/>
</dbReference>
<dbReference type="InterPro" id="IPR000157">
    <property type="entry name" value="TIR_dom"/>
</dbReference>
<organism evidence="2 3">
    <name type="scientific">Lacrimispora saccharolytica (strain ATCC 35040 / DSM 2544 / NRCC 2533 / WM1)</name>
    <name type="common">Clostridium saccharolyticum</name>
    <dbReference type="NCBI Taxonomy" id="610130"/>
    <lineage>
        <taxon>Bacteria</taxon>
        <taxon>Bacillati</taxon>
        <taxon>Bacillota</taxon>
        <taxon>Clostridia</taxon>
        <taxon>Lachnospirales</taxon>
        <taxon>Lachnospiraceae</taxon>
        <taxon>Lacrimispora</taxon>
    </lineage>
</organism>
<name>D9R6A6_LACSW</name>
<reference evidence="2" key="1">
    <citation type="submission" date="2010-07" db="EMBL/GenBank/DDBJ databases">
        <title>Complete sequence of Clostridium saccharolyticum WM1.</title>
        <authorList>
            <consortium name="US DOE Joint Genome Institute"/>
            <person name="Lucas S."/>
            <person name="Copeland A."/>
            <person name="Lapidus A."/>
            <person name="Cheng J.-F."/>
            <person name="Bruce D."/>
            <person name="Goodwin L."/>
            <person name="Pitluck S."/>
            <person name="Chertkov O."/>
            <person name="Detter J.C."/>
            <person name="Han C."/>
            <person name="Tapia R."/>
            <person name="Land M."/>
            <person name="Hauser L."/>
            <person name="Chang Y.-J."/>
            <person name="Jeffries C."/>
            <person name="Kyrpides N."/>
            <person name="Ivanova N."/>
            <person name="Mikhailova N."/>
            <person name="Mouttaki H."/>
            <person name="Lin L."/>
            <person name="Zhou J."/>
            <person name="Hemme C.L."/>
            <person name="Woyke T."/>
        </authorList>
    </citation>
    <scope>NUCLEOTIDE SEQUENCE [LARGE SCALE GENOMIC DNA]</scope>
    <source>
        <strain evidence="2">WM1</strain>
    </source>
</reference>
<protein>
    <recommendedName>
        <fullName evidence="1">TIR domain-containing protein</fullName>
    </recommendedName>
</protein>
<gene>
    <name evidence="2" type="ordered locus">Closa_2774</name>
</gene>
<keyword evidence="3" id="KW-1185">Reference proteome</keyword>